<evidence type="ECO:0000256" key="20">
    <source>
        <dbReference type="ARBA" id="ARBA00072991"/>
    </source>
</evidence>
<evidence type="ECO:0000256" key="19">
    <source>
        <dbReference type="ARBA" id="ARBA00065150"/>
    </source>
</evidence>
<keyword evidence="13" id="KW-1015">Disulfide bond</keyword>
<accession>A0A811Y6S4</accession>
<feature type="region of interest" description="Disordered" evidence="21">
    <location>
        <begin position="740"/>
        <end position="761"/>
    </location>
</feature>
<gene>
    <name evidence="23" type="ORF">NYPRO_LOCUS4041</name>
</gene>
<dbReference type="GO" id="GO:0003779">
    <property type="term" value="F:actin binding"/>
    <property type="evidence" value="ECO:0007669"/>
    <property type="project" value="UniProtKB-KW"/>
</dbReference>
<dbReference type="Proteomes" id="UP000645828">
    <property type="component" value="Unassembled WGS sequence"/>
</dbReference>
<evidence type="ECO:0000256" key="3">
    <source>
        <dbReference type="ARBA" id="ARBA00004245"/>
    </source>
</evidence>
<evidence type="ECO:0000256" key="13">
    <source>
        <dbReference type="ARBA" id="ARBA00023157"/>
    </source>
</evidence>
<sequence>MSETSSHDSFYDSLSDMQEESKKADFFPELSAFLSQEEINKSLDLARRAIANSETEDFDSEKEISQIFNTSPETRFGEPTSFGRPHGNRPTPVQPLPEQTDRISSSASKRKPAKSPLLASPSYIRSLRKAEKHGAKTPNTNVKPKPAYQVKTGPQSQLCDKAANFIEELTSIFREAAKPRNRSPTGESSSPDSGYLSPKNQPSTLMSASASQSPTGDQQEIEAKVKLPKARHCYQADQDKAVPTNNISHPQPQNALHFPSAPRFIQKLRSQEVAEGSRVYLECTSSTDSESENLAFKSNPGAMPQAQKKTTSVSLTIGSSSPKTGVTTAVIQPLSVPVQQAHSPTSYLCRPDGAAPAYFPPIFTKELQNIAASEGQVVVLECRVRGAPPLQVKWFRQGNEIQDSPDFRILQKKPRSTAEPEEICTLVIAETFPEDAGIFACSARNDYGSVTSTAQLIVTSVRREQEAGAPPPPRSPPPPPPPRSPPPRSPPPPAAPEPMSALAPRSAPAMQASGSFNYARPKQFIAAQNLGPASGHGSPASSPSSSSLPSPLSPTRKQLGRAPAPFSPPFDAEAPWGPSSPSPPPPPPPPPAFSPTTTCPLPDVFPLPPPPPPLPSAAFAAPAALGASPTARFAHSQTPAAFLSALLPSQPPPAAVNALGLPRGVPPAGFPKKANRTARIASDEEIQGTKDAVIQDLERKLRFKEDLLNNGQPRLTYEERMARRLLGADSATVFNIQEPEEETANQEIESPHASVGSTLDGQKEYKVSSCEQRLISEIEYRLERSPVDESGDDIQFGDVPVENAVAPFFEMKLKHYKIFEGMPVTFTCRVTGNPKPKIYWFKDGKQISPKNDHYTIQRDLDGTCSLHTTASTLDDDGNYTIMAANPQGRISCTGRLMVQAVNQRGRSPRSPSGHPHVRRPRSRSRDSGDENEPIQERFFRPHFLQAPGDLTVQEGKLCRMDCKVSGLPTPDLSWQLDGKPIRPDNAHKMLVRENGVHSLIIEPVTSRDAGIYTCIATNRAGQNSFSLELVVAAKEAHKPPVFIEKLQNTGVADGYPVRLECRVSGVPLPQIFWKKENESLTHSTDRVSMHQDNHGYICLLIQGATKEDAGWYTVSAKNEAGIVSCTARLDVYTQWHQQPQSTKPKKVRPSASRYAALSDQGLDIKAAFQPEASPSHLTLSTPGLVESEDL</sequence>
<dbReference type="InterPro" id="IPR013783">
    <property type="entry name" value="Ig-like_fold"/>
</dbReference>
<dbReference type="FunFam" id="2.60.40.10:FF:000761">
    <property type="entry name" value="palladin isoform X2"/>
    <property type="match status" value="1"/>
</dbReference>
<comment type="subunit">
    <text evidence="19">Interacts with EPS8. Interacts with LASP1. Interacts with VASP. Interacts with ACTN. Interacts with SORBS2. Interacts with PFN1. Interacts with LPP. Interacts with SPIN90. Interacts with SRC. Interacts with EZR. Interacts with RAI14.</text>
</comment>
<evidence type="ECO:0000256" key="5">
    <source>
        <dbReference type="ARBA" id="ARBA00004466"/>
    </source>
</evidence>
<dbReference type="SUPFAM" id="SSF48726">
    <property type="entry name" value="Immunoglobulin"/>
    <property type="match status" value="4"/>
</dbReference>
<feature type="domain" description="Ig-like" evidence="22">
    <location>
        <begin position="360"/>
        <end position="459"/>
    </location>
</feature>
<dbReference type="GO" id="GO:0001725">
    <property type="term" value="C:stress fiber"/>
    <property type="evidence" value="ECO:0007669"/>
    <property type="project" value="UniProtKB-ARBA"/>
</dbReference>
<comment type="similarity">
    <text evidence="18">Belongs to the myotilin/palladin family.</text>
</comment>
<evidence type="ECO:0000256" key="8">
    <source>
        <dbReference type="ARBA" id="ARBA00004624"/>
    </source>
</evidence>
<keyword evidence="16" id="KW-0966">Cell projection</keyword>
<comment type="caution">
    <text evidence="23">The sequence shown here is derived from an EMBL/GenBank/DDBJ whole genome shotgun (WGS) entry which is preliminary data.</text>
</comment>
<keyword evidence="10" id="KW-0597">Phosphoprotein</keyword>
<keyword evidence="9" id="KW-0963">Cytoplasm</keyword>
<evidence type="ECO:0000256" key="18">
    <source>
        <dbReference type="ARBA" id="ARBA00061540"/>
    </source>
</evidence>
<evidence type="ECO:0000256" key="21">
    <source>
        <dbReference type="SAM" id="MobiDB-lite"/>
    </source>
</evidence>
<evidence type="ECO:0000313" key="23">
    <source>
        <dbReference type="EMBL" id="CAD7671246.1"/>
    </source>
</evidence>
<feature type="compositionally biased region" description="Pro residues" evidence="21">
    <location>
        <begin position="603"/>
        <end position="615"/>
    </location>
</feature>
<feature type="compositionally biased region" description="Pro residues" evidence="21">
    <location>
        <begin position="578"/>
        <end position="593"/>
    </location>
</feature>
<dbReference type="Pfam" id="PF07679">
    <property type="entry name" value="I-set"/>
    <property type="match status" value="4"/>
</dbReference>
<dbReference type="PANTHER" id="PTHR47633:SF10">
    <property type="entry name" value="PALLADIN, CYTOSKELETAL ASSOCIATED PROTEIN"/>
    <property type="match status" value="1"/>
</dbReference>
<feature type="region of interest" description="Disordered" evidence="21">
    <location>
        <begin position="529"/>
        <end position="619"/>
    </location>
</feature>
<feature type="compositionally biased region" description="Low complexity" evidence="21">
    <location>
        <begin position="530"/>
        <end position="554"/>
    </location>
</feature>
<dbReference type="GO" id="GO:0030018">
    <property type="term" value="C:Z disc"/>
    <property type="evidence" value="ECO:0007669"/>
    <property type="project" value="UniProtKB-SubCell"/>
</dbReference>
<feature type="domain" description="Ig-like" evidence="22">
    <location>
        <begin position="807"/>
        <end position="891"/>
    </location>
</feature>
<keyword evidence="17" id="KW-0393">Immunoglobulin domain</keyword>
<dbReference type="AlphaFoldDB" id="A0A811Y6S4"/>
<dbReference type="FunFam" id="2.60.40.10:FF:001560">
    <property type="entry name" value="palladin isoform X1"/>
    <property type="match status" value="1"/>
</dbReference>
<dbReference type="CDD" id="cd05892">
    <property type="entry name" value="IgI_Myotilin_C"/>
    <property type="match status" value="1"/>
</dbReference>
<dbReference type="GO" id="GO:0005925">
    <property type="term" value="C:focal adhesion"/>
    <property type="evidence" value="ECO:0007669"/>
    <property type="project" value="UniProtKB-SubCell"/>
</dbReference>
<comment type="subcellular location">
    <subcellularLocation>
        <location evidence="4">Cell junction</location>
        <location evidence="4">Focal adhesion</location>
    </subcellularLocation>
    <subcellularLocation>
        <location evidence="6">Cell projection</location>
        <location evidence="6">Axon</location>
    </subcellularLocation>
    <subcellularLocation>
        <location evidence="8">Cell projection</location>
        <location evidence="8">Growth cone</location>
    </subcellularLocation>
    <subcellularLocation>
        <location evidence="7">Cell projection</location>
        <location evidence="7">Lamellipodium</location>
    </subcellularLocation>
    <subcellularLocation>
        <location evidence="1">Cell projection</location>
        <location evidence="1">Podosome</location>
    </subcellularLocation>
    <subcellularLocation>
        <location evidence="5">Cell projection</location>
        <location evidence="5">Ruffle</location>
    </subcellularLocation>
    <subcellularLocation>
        <location evidence="3">Cytoplasm</location>
        <location evidence="3">Cytoskeleton</location>
    </subcellularLocation>
    <subcellularLocation>
        <location evidence="2">Cytoplasm</location>
        <location evidence="2">Myofibril</location>
        <location evidence="2">Sarcomere</location>
        <location evidence="2">Z line</location>
    </subcellularLocation>
</comment>
<evidence type="ECO:0000256" key="2">
    <source>
        <dbReference type="ARBA" id="ARBA00004216"/>
    </source>
</evidence>
<dbReference type="FunFam" id="2.60.40.10:FF:000256">
    <property type="entry name" value="myopalladin isoform X1"/>
    <property type="match status" value="1"/>
</dbReference>
<evidence type="ECO:0000259" key="22">
    <source>
        <dbReference type="PROSITE" id="PS50835"/>
    </source>
</evidence>
<evidence type="ECO:0000313" key="24">
    <source>
        <dbReference type="Proteomes" id="UP000645828"/>
    </source>
</evidence>
<evidence type="ECO:0000256" key="4">
    <source>
        <dbReference type="ARBA" id="ARBA00004246"/>
    </source>
</evidence>
<keyword evidence="11" id="KW-0677">Repeat</keyword>
<dbReference type="SMART" id="SM00409">
    <property type="entry name" value="IG"/>
    <property type="match status" value="4"/>
</dbReference>
<feature type="compositionally biased region" description="Low complexity" evidence="21">
    <location>
        <begin position="904"/>
        <end position="914"/>
    </location>
</feature>
<proteinExistence type="inferred from homology"/>
<evidence type="ECO:0000256" key="7">
    <source>
        <dbReference type="ARBA" id="ARBA00004510"/>
    </source>
</evidence>
<organism evidence="23 24">
    <name type="scientific">Nyctereutes procyonoides</name>
    <name type="common">Raccoon dog</name>
    <name type="synonym">Canis procyonoides</name>
    <dbReference type="NCBI Taxonomy" id="34880"/>
    <lineage>
        <taxon>Eukaryota</taxon>
        <taxon>Metazoa</taxon>
        <taxon>Chordata</taxon>
        <taxon>Craniata</taxon>
        <taxon>Vertebrata</taxon>
        <taxon>Euteleostomi</taxon>
        <taxon>Mammalia</taxon>
        <taxon>Eutheria</taxon>
        <taxon>Laurasiatheria</taxon>
        <taxon>Carnivora</taxon>
        <taxon>Caniformia</taxon>
        <taxon>Canidae</taxon>
        <taxon>Nyctereutes</taxon>
    </lineage>
</organism>
<evidence type="ECO:0000256" key="6">
    <source>
        <dbReference type="ARBA" id="ARBA00004489"/>
    </source>
</evidence>
<keyword evidence="24" id="KW-1185">Reference proteome</keyword>
<dbReference type="InterPro" id="IPR007110">
    <property type="entry name" value="Ig-like_dom"/>
</dbReference>
<feature type="compositionally biased region" description="Polar residues" evidence="21">
    <location>
        <begin position="182"/>
        <end position="218"/>
    </location>
</feature>
<feature type="region of interest" description="Disordered" evidence="21">
    <location>
        <begin position="902"/>
        <end position="931"/>
    </location>
</feature>
<feature type="region of interest" description="Disordered" evidence="21">
    <location>
        <begin position="173"/>
        <end position="229"/>
    </location>
</feature>
<keyword evidence="14" id="KW-0009">Actin-binding</keyword>
<evidence type="ECO:0000256" key="17">
    <source>
        <dbReference type="ARBA" id="ARBA00023319"/>
    </source>
</evidence>
<dbReference type="PANTHER" id="PTHR47633">
    <property type="entry name" value="IMMUNOGLOBULIN"/>
    <property type="match status" value="1"/>
</dbReference>
<keyword evidence="15" id="KW-0206">Cytoskeleton</keyword>
<dbReference type="GO" id="GO:0030027">
    <property type="term" value="C:lamellipodium"/>
    <property type="evidence" value="ECO:0007669"/>
    <property type="project" value="UniProtKB-SubCell"/>
</dbReference>
<evidence type="ECO:0000256" key="11">
    <source>
        <dbReference type="ARBA" id="ARBA00022737"/>
    </source>
</evidence>
<dbReference type="EMBL" id="CAJHUB010000662">
    <property type="protein sequence ID" value="CAD7671246.1"/>
    <property type="molecule type" value="Genomic_DNA"/>
</dbReference>
<evidence type="ECO:0000256" key="9">
    <source>
        <dbReference type="ARBA" id="ARBA00022490"/>
    </source>
</evidence>
<evidence type="ECO:0000256" key="1">
    <source>
        <dbReference type="ARBA" id="ARBA00004188"/>
    </source>
</evidence>
<dbReference type="InterPro" id="IPR013098">
    <property type="entry name" value="Ig_I-set"/>
</dbReference>
<evidence type="ECO:0000256" key="10">
    <source>
        <dbReference type="ARBA" id="ARBA00022553"/>
    </source>
</evidence>
<dbReference type="PROSITE" id="PS50835">
    <property type="entry name" value="IG_LIKE"/>
    <property type="match status" value="4"/>
</dbReference>
<evidence type="ECO:0000256" key="16">
    <source>
        <dbReference type="ARBA" id="ARBA00023273"/>
    </source>
</evidence>
<dbReference type="GO" id="GO:0001726">
    <property type="term" value="C:ruffle"/>
    <property type="evidence" value="ECO:0007669"/>
    <property type="project" value="UniProtKB-SubCell"/>
</dbReference>
<dbReference type="InterPro" id="IPR003598">
    <property type="entry name" value="Ig_sub2"/>
</dbReference>
<dbReference type="Gene3D" id="2.60.40.10">
    <property type="entry name" value="Immunoglobulins"/>
    <property type="match status" value="4"/>
</dbReference>
<dbReference type="SMART" id="SM00408">
    <property type="entry name" value="IGc2"/>
    <property type="match status" value="4"/>
</dbReference>
<dbReference type="InterPro" id="IPR036179">
    <property type="entry name" value="Ig-like_dom_sf"/>
</dbReference>
<protein>
    <recommendedName>
        <fullName evidence="20">Palladin</fullName>
    </recommendedName>
</protein>
<feature type="region of interest" description="Disordered" evidence="21">
    <location>
        <begin position="290"/>
        <end position="319"/>
    </location>
</feature>
<evidence type="ECO:0000256" key="14">
    <source>
        <dbReference type="ARBA" id="ARBA00023203"/>
    </source>
</evidence>
<name>A0A811Y6S4_NYCPR</name>
<evidence type="ECO:0000256" key="15">
    <source>
        <dbReference type="ARBA" id="ARBA00023212"/>
    </source>
</evidence>
<dbReference type="FunFam" id="2.60.40.10:FF:001108">
    <property type="entry name" value="palladin isoform X2"/>
    <property type="match status" value="1"/>
</dbReference>
<evidence type="ECO:0000256" key="12">
    <source>
        <dbReference type="ARBA" id="ARBA00022949"/>
    </source>
</evidence>
<keyword evidence="12" id="KW-0965">Cell junction</keyword>
<feature type="domain" description="Ig-like" evidence="22">
    <location>
        <begin position="1039"/>
        <end position="1130"/>
    </location>
</feature>
<feature type="region of interest" description="Disordered" evidence="21">
    <location>
        <begin position="53"/>
        <end position="156"/>
    </location>
</feature>
<dbReference type="GO" id="GO:0030426">
    <property type="term" value="C:growth cone"/>
    <property type="evidence" value="ECO:0007669"/>
    <property type="project" value="UniProtKB-SubCell"/>
</dbReference>
<feature type="compositionally biased region" description="Polar residues" evidence="21">
    <location>
        <begin position="307"/>
        <end position="319"/>
    </location>
</feature>
<dbReference type="InterPro" id="IPR003599">
    <property type="entry name" value="Ig_sub"/>
</dbReference>
<feature type="domain" description="Ig-like" evidence="22">
    <location>
        <begin position="941"/>
        <end position="1032"/>
    </location>
</feature>
<dbReference type="GO" id="GO:0002102">
    <property type="term" value="C:podosome"/>
    <property type="evidence" value="ECO:0007669"/>
    <property type="project" value="UniProtKB-SubCell"/>
</dbReference>
<feature type="compositionally biased region" description="Pro residues" evidence="21">
    <location>
        <begin position="469"/>
        <end position="496"/>
    </location>
</feature>
<feature type="region of interest" description="Disordered" evidence="21">
    <location>
        <begin position="462"/>
        <end position="508"/>
    </location>
</feature>
<reference evidence="23" key="1">
    <citation type="submission" date="2020-12" db="EMBL/GenBank/DDBJ databases">
        <authorList>
            <consortium name="Molecular Ecology Group"/>
        </authorList>
    </citation>
    <scope>NUCLEOTIDE SEQUENCE</scope>
    <source>
        <strain evidence="23">TBG_1078</strain>
    </source>
</reference>
<dbReference type="GO" id="GO:0004672">
    <property type="term" value="F:protein kinase activity"/>
    <property type="evidence" value="ECO:0007669"/>
    <property type="project" value="TreeGrafter"/>
</dbReference>